<feature type="transmembrane region" description="Helical" evidence="6">
    <location>
        <begin position="804"/>
        <end position="825"/>
    </location>
</feature>
<dbReference type="SUPFAM" id="SSF56112">
    <property type="entry name" value="Protein kinase-like (PK-like)"/>
    <property type="match status" value="1"/>
</dbReference>
<evidence type="ECO:0000259" key="7">
    <source>
        <dbReference type="PROSITE" id="PS50011"/>
    </source>
</evidence>
<feature type="region of interest" description="Disordered" evidence="5">
    <location>
        <begin position="246"/>
        <end position="275"/>
    </location>
</feature>
<dbReference type="Pfam" id="PF00069">
    <property type="entry name" value="Pkinase"/>
    <property type="match status" value="1"/>
</dbReference>
<feature type="transmembrane region" description="Helical" evidence="6">
    <location>
        <begin position="419"/>
        <end position="437"/>
    </location>
</feature>
<dbReference type="Gene3D" id="1.10.510.10">
    <property type="entry name" value="Transferase(Phosphotransferase) domain 1"/>
    <property type="match status" value="1"/>
</dbReference>
<dbReference type="Gene3D" id="3.30.200.20">
    <property type="entry name" value="Phosphorylase Kinase, domain 1"/>
    <property type="match status" value="1"/>
</dbReference>
<dbReference type="GO" id="GO:0005524">
    <property type="term" value="F:ATP binding"/>
    <property type="evidence" value="ECO:0007669"/>
    <property type="project" value="UniProtKB-KW"/>
</dbReference>
<evidence type="ECO:0000256" key="4">
    <source>
        <dbReference type="ARBA" id="ARBA00022840"/>
    </source>
</evidence>
<keyword evidence="6" id="KW-1133">Transmembrane helix</keyword>
<keyword evidence="3 8" id="KW-0418">Kinase</keyword>
<dbReference type="KEGG" id="pbor:BSF38_01753"/>
<evidence type="ECO:0000256" key="1">
    <source>
        <dbReference type="ARBA" id="ARBA00022679"/>
    </source>
</evidence>
<feature type="transmembrane region" description="Helical" evidence="6">
    <location>
        <begin position="860"/>
        <end position="879"/>
    </location>
</feature>
<feature type="compositionally biased region" description="Low complexity" evidence="5">
    <location>
        <begin position="264"/>
        <end position="275"/>
    </location>
</feature>
<feature type="transmembrane region" description="Helical" evidence="6">
    <location>
        <begin position="508"/>
        <end position="527"/>
    </location>
</feature>
<dbReference type="AlphaFoldDB" id="A0A1U7CMW8"/>
<dbReference type="EMBL" id="CP019082">
    <property type="protein sequence ID" value="APW60285.1"/>
    <property type="molecule type" value="Genomic_DNA"/>
</dbReference>
<organism evidence="8 9">
    <name type="scientific">Paludisphaera borealis</name>
    <dbReference type="NCBI Taxonomy" id="1387353"/>
    <lineage>
        <taxon>Bacteria</taxon>
        <taxon>Pseudomonadati</taxon>
        <taxon>Planctomycetota</taxon>
        <taxon>Planctomycetia</taxon>
        <taxon>Isosphaerales</taxon>
        <taxon>Isosphaeraceae</taxon>
        <taxon>Paludisphaera</taxon>
    </lineage>
</organism>
<proteinExistence type="predicted"/>
<keyword evidence="1 8" id="KW-0808">Transferase</keyword>
<dbReference type="InterPro" id="IPR000719">
    <property type="entry name" value="Prot_kinase_dom"/>
</dbReference>
<dbReference type="EC" id="2.7.11.1" evidence="8"/>
<evidence type="ECO:0000313" key="8">
    <source>
        <dbReference type="EMBL" id="APW60285.1"/>
    </source>
</evidence>
<keyword evidence="6" id="KW-0812">Transmembrane</keyword>
<feature type="transmembrane region" description="Helical" evidence="6">
    <location>
        <begin position="832"/>
        <end position="854"/>
    </location>
</feature>
<keyword evidence="2" id="KW-0547">Nucleotide-binding</keyword>
<dbReference type="InterPro" id="IPR011009">
    <property type="entry name" value="Kinase-like_dom_sf"/>
</dbReference>
<dbReference type="PROSITE" id="PS50011">
    <property type="entry name" value="PROTEIN_KINASE_DOM"/>
    <property type="match status" value="1"/>
</dbReference>
<feature type="domain" description="Protein kinase" evidence="7">
    <location>
        <begin position="94"/>
        <end position="383"/>
    </location>
</feature>
<evidence type="ECO:0000256" key="6">
    <source>
        <dbReference type="SAM" id="Phobius"/>
    </source>
</evidence>
<evidence type="ECO:0000256" key="2">
    <source>
        <dbReference type="ARBA" id="ARBA00022741"/>
    </source>
</evidence>
<evidence type="ECO:0000313" key="9">
    <source>
        <dbReference type="Proteomes" id="UP000186309"/>
    </source>
</evidence>
<feature type="transmembrane region" description="Helical" evidence="6">
    <location>
        <begin position="483"/>
        <end position="502"/>
    </location>
</feature>
<keyword evidence="9" id="KW-1185">Reference proteome</keyword>
<gene>
    <name evidence="8" type="primary">pknB_8</name>
    <name evidence="8" type="ORF">BSF38_01753</name>
</gene>
<dbReference type="GO" id="GO:0004674">
    <property type="term" value="F:protein serine/threonine kinase activity"/>
    <property type="evidence" value="ECO:0007669"/>
    <property type="project" value="UniProtKB-EC"/>
</dbReference>
<dbReference type="Proteomes" id="UP000186309">
    <property type="component" value="Chromosome"/>
</dbReference>
<protein>
    <submittedName>
        <fullName evidence="8">Serine/threonine-protein kinase PknB</fullName>
        <ecNumber evidence="8">2.7.11.1</ecNumber>
    </submittedName>
</protein>
<dbReference type="STRING" id="1387353.BSF38_01753"/>
<sequence length="885" mass="94187">MVIHCPSCNHAIRIVDIRPGRFSPRCPGCEKTFQLTIPADGASGAVASPFAKSSVEPVEPAPSLEALPASLDAPDPGFKLGRLPRGTPRLVGRYLVLRLLGHSPRGKSLLARPLSLAGPVVLKLVEADRANDPIFVERHLREALASAQLASPYLAPIVEIGRAGPSTYTALEYLPGASLAEELARRGPIDGRQAAAWILQAARGLAVAHAQGIWHRDVKPENLRLSPDGLVVVDDLGLETTPSLAAAESGLDQAGRKGPRGRGQSASQDAAPAAPKIARAAVGTPIYMAPEQARDAILVDGRADVYSLGCTFYELVTGRPPYARTNASELIAGHQNEPLIPPREFAPNLPHALSDVILTMTRKTPEERYPSMDVVIDVLENWLGLRAGPKTPDERAFNETIQQAAQVLSDSPAARLRRLILLGAGGVWLAFLLLLVGLGAYRVAVVIAGFGMLTASALALTSKSARPSGLVDLVREVLLGGGLRSWIVTSVGLLVLVGLVFQSGLACSMVFLGLCVGSLLGAFTYFVDRPFAAESSQAVAAVSAVLRRLRQAGYDERLLREKLAATAGRGWEPLFAAVFGDRAVAAERLRRLYDPSAGFVSGRLSWKGAVERGLASLLQWRRDNRLRRLFQTVEEARLEAEGLNLMTARRRSWRISKALILAAAEWRDEQHALAGGGAPRAAGPNLPQRLRNAVEEPDNVLTQHESHPGPLGRQFDALTGLAFGRLARLALGAVLLAGLAAWSHSHQIVTAEQVGEAASQVGEFARKAAENADPGLLTDIKVDVQVERAKFFQPLGEPWLPESLRAILAANLGVAGLLLVIAALFRSRIVGAFSFLAAAIILFGPALGLTSSWLSPHLSAPTQAMFVGAVVLVAGLFVARRSGSA</sequence>
<feature type="transmembrane region" description="Helical" evidence="6">
    <location>
        <begin position="443"/>
        <end position="462"/>
    </location>
</feature>
<accession>A0A1U7CMW8</accession>
<keyword evidence="4" id="KW-0067">ATP-binding</keyword>
<evidence type="ECO:0000256" key="3">
    <source>
        <dbReference type="ARBA" id="ARBA00022777"/>
    </source>
</evidence>
<reference evidence="9" key="1">
    <citation type="submission" date="2016-12" db="EMBL/GenBank/DDBJ databases">
        <title>Comparative genomics of four Isosphaeraceae planctomycetes: a common pool of plasmids and glycoside hydrolase genes.</title>
        <authorList>
            <person name="Ivanova A."/>
        </authorList>
    </citation>
    <scope>NUCLEOTIDE SEQUENCE [LARGE SCALE GENOMIC DNA]</scope>
    <source>
        <strain evidence="9">PX4</strain>
    </source>
</reference>
<keyword evidence="6" id="KW-0472">Membrane</keyword>
<dbReference type="PANTHER" id="PTHR43289:SF6">
    <property type="entry name" value="SERINE_THREONINE-PROTEIN KINASE NEKL-3"/>
    <property type="match status" value="1"/>
</dbReference>
<evidence type="ECO:0000256" key="5">
    <source>
        <dbReference type="SAM" id="MobiDB-lite"/>
    </source>
</evidence>
<dbReference type="SMART" id="SM00220">
    <property type="entry name" value="S_TKc"/>
    <property type="match status" value="1"/>
</dbReference>
<dbReference type="PANTHER" id="PTHR43289">
    <property type="entry name" value="MITOGEN-ACTIVATED PROTEIN KINASE KINASE KINASE 20-RELATED"/>
    <property type="match status" value="1"/>
</dbReference>
<dbReference type="OrthoDB" id="6111975at2"/>
<dbReference type="CDD" id="cd14014">
    <property type="entry name" value="STKc_PknB_like"/>
    <property type="match status" value="1"/>
</dbReference>
<name>A0A1U7CMW8_9BACT</name>